<keyword evidence="3" id="KW-1185">Reference proteome</keyword>
<protein>
    <recommendedName>
        <fullName evidence="1">Gp28/Gp37-like domain-containing protein</fullName>
    </recommendedName>
</protein>
<dbReference type="RefSeq" id="WP_154468034.1">
    <property type="nucleotide sequence ID" value="NZ_VUMI01000073.1"/>
</dbReference>
<accession>A0A6N7W8R4</accession>
<sequence length="388" mass="43622">MDNVELRVYDKELTPLGVIDEIASLLWTPTYWNEGTVGDLKLLVPMTENNKKLLKKGNIIVLHDGAADYTDETGNWRRGTQIRYRHITKDAEGAEQIEVQGHFLKKWLSKRIILNKIVMTGTEQQKINRIVTENHGTGAATKRQFKQFVILAQEDLGGSSTEFAYEDYTDAGKEIYNRALAGKLGYDILINENTRQYGFWLYKGKDLTSGNSEGNTPSIFSRDFDNVNEQEYTESDEGSKNVMYATGAADENGTAPLVEVDQGGEGIDRDEVYVDMSNISRQYTENDVEITIPEAEYKKMLAAATADALEDYGETVSFTAIINITSNLKYGEDFNLGDRVTCIEKNWGIRIDVRITAVCLAYQNGTKEIEATLGESLPTLIQQIRKVR</sequence>
<name>A0A6N7W8R4_9FIRM</name>
<dbReference type="Pfam" id="PF14594">
    <property type="entry name" value="Sipho_Gp37"/>
    <property type="match status" value="1"/>
</dbReference>
<organism evidence="2 3">
    <name type="scientific">Eisenbergiella porci</name>
    <dbReference type="NCBI Taxonomy" id="2652274"/>
    <lineage>
        <taxon>Bacteria</taxon>
        <taxon>Bacillati</taxon>
        <taxon>Bacillota</taxon>
        <taxon>Clostridia</taxon>
        <taxon>Lachnospirales</taxon>
        <taxon>Lachnospiraceae</taxon>
        <taxon>Eisenbergiella</taxon>
    </lineage>
</organism>
<proteinExistence type="predicted"/>
<reference evidence="2 3" key="1">
    <citation type="submission" date="2019-08" db="EMBL/GenBank/DDBJ databases">
        <title>In-depth cultivation of the pig gut microbiome towards novel bacterial diversity and tailored functional studies.</title>
        <authorList>
            <person name="Wylensek D."/>
            <person name="Hitch T.C.A."/>
            <person name="Clavel T."/>
        </authorList>
    </citation>
    <scope>NUCLEOTIDE SEQUENCE [LARGE SCALE GENOMIC DNA]</scope>
    <source>
        <strain evidence="2 3">WCA-389-WT-23B</strain>
    </source>
</reference>
<evidence type="ECO:0000259" key="1">
    <source>
        <dbReference type="Pfam" id="PF14594"/>
    </source>
</evidence>
<dbReference type="EMBL" id="VUMI01000073">
    <property type="protein sequence ID" value="MSS91646.1"/>
    <property type="molecule type" value="Genomic_DNA"/>
</dbReference>
<dbReference type="AlphaFoldDB" id="A0A6N7W8R4"/>
<evidence type="ECO:0000313" key="3">
    <source>
        <dbReference type="Proteomes" id="UP000436047"/>
    </source>
</evidence>
<dbReference type="GeneID" id="86056555"/>
<evidence type="ECO:0000313" key="2">
    <source>
        <dbReference type="EMBL" id="MSS91646.1"/>
    </source>
</evidence>
<comment type="caution">
    <text evidence="2">The sequence shown here is derived from an EMBL/GenBank/DDBJ whole genome shotgun (WGS) entry which is preliminary data.</text>
</comment>
<feature type="domain" description="Gp28/Gp37-like" evidence="1">
    <location>
        <begin position="5"/>
        <end position="375"/>
    </location>
</feature>
<dbReference type="InterPro" id="IPR029432">
    <property type="entry name" value="Gp28/Gp37-like_dom"/>
</dbReference>
<dbReference type="Proteomes" id="UP000436047">
    <property type="component" value="Unassembled WGS sequence"/>
</dbReference>
<gene>
    <name evidence="2" type="ORF">FYJ45_26515</name>
</gene>